<keyword evidence="1" id="KW-0472">Membrane</keyword>
<dbReference type="InterPro" id="IPR055997">
    <property type="entry name" value="DUF7575"/>
</dbReference>
<dbReference type="EMBL" id="JBEDNY010000001">
    <property type="protein sequence ID" value="MEZ3163129.1"/>
    <property type="molecule type" value="Genomic_DNA"/>
</dbReference>
<organism evidence="3 4">
    <name type="scientific">Halorubrum miltondacostae</name>
    <dbReference type="NCBI Taxonomy" id="3076378"/>
    <lineage>
        <taxon>Archaea</taxon>
        <taxon>Methanobacteriati</taxon>
        <taxon>Methanobacteriota</taxon>
        <taxon>Stenosarchaea group</taxon>
        <taxon>Halobacteria</taxon>
        <taxon>Halobacteriales</taxon>
        <taxon>Haloferacaceae</taxon>
        <taxon>Halorubrum</taxon>
    </lineage>
</organism>
<feature type="domain" description="DUF7575" evidence="2">
    <location>
        <begin position="111"/>
        <end position="137"/>
    </location>
</feature>
<evidence type="ECO:0000313" key="3">
    <source>
        <dbReference type="EMBL" id="MEZ3163129.1"/>
    </source>
</evidence>
<keyword evidence="4" id="KW-1185">Reference proteome</keyword>
<evidence type="ECO:0000256" key="1">
    <source>
        <dbReference type="SAM" id="Phobius"/>
    </source>
</evidence>
<comment type="caution">
    <text evidence="3">The sequence shown here is derived from an EMBL/GenBank/DDBJ whole genome shotgun (WGS) entry which is preliminary data.</text>
</comment>
<reference evidence="3 4" key="1">
    <citation type="submission" date="2024-06" db="EMBL/GenBank/DDBJ databases">
        <title>Halorubrum miltondacostae sp. nov., a potential PHA producer isolated from an inland solar saltern in Rio Maior, Portugal.</title>
        <authorList>
            <person name="Albuquerque L."/>
            <person name="Viver T."/>
            <person name="Barroso C."/>
            <person name="Claudino R."/>
            <person name="Galvan M."/>
            <person name="Simoes G."/>
            <person name="Lobo Da Cunha A."/>
            <person name="Egas C."/>
        </authorList>
    </citation>
    <scope>NUCLEOTIDE SEQUENCE [LARGE SCALE GENOMIC DNA]</scope>
    <source>
        <strain evidence="3 4">RMP-11</strain>
    </source>
</reference>
<feature type="transmembrane region" description="Helical" evidence="1">
    <location>
        <begin position="66"/>
        <end position="86"/>
    </location>
</feature>
<keyword evidence="1" id="KW-1133">Transmembrane helix</keyword>
<dbReference type="Proteomes" id="UP001567572">
    <property type="component" value="Unassembled WGS sequence"/>
</dbReference>
<name>A0ABD5LYN3_9EURY</name>
<dbReference type="Pfam" id="PF24460">
    <property type="entry name" value="DUF7575"/>
    <property type="match status" value="1"/>
</dbReference>
<protein>
    <submittedName>
        <fullName evidence="3">Zinc ribbon domain-containing protein</fullName>
    </submittedName>
</protein>
<accession>A0ABD5LYN3</accession>
<evidence type="ECO:0000313" key="4">
    <source>
        <dbReference type="Proteomes" id="UP001567572"/>
    </source>
</evidence>
<proteinExistence type="predicted"/>
<sequence>MARVSLRKNPLLAALLGTLATGLGHLYLRRWVRAIGWLAATYAATVLFVPESALSALRSGTLADPFSLLPIVFVSGASVVDAYLVANAERRRTGTRAADAAGATAATAVDESPACPACGKPVDPDIGFCHWCTTELEAVDPADGGRTTERRSD</sequence>
<dbReference type="RefSeq" id="WP_371160376.1">
    <property type="nucleotide sequence ID" value="NZ_JBEDNX010000001.1"/>
</dbReference>
<dbReference type="AlphaFoldDB" id="A0ABD5LYN3"/>
<keyword evidence="1" id="KW-0812">Transmembrane</keyword>
<feature type="transmembrane region" description="Helical" evidence="1">
    <location>
        <begin position="34"/>
        <end position="54"/>
    </location>
</feature>
<gene>
    <name evidence="3" type="ORF">ABNG04_04435</name>
</gene>
<evidence type="ECO:0000259" key="2">
    <source>
        <dbReference type="Pfam" id="PF24460"/>
    </source>
</evidence>